<sequence>MIEPQPPSVDELHEQLSDQWRTPIQSFSDYLRFERQYSPHTITQYTTQLNFAALYFSKLCDDWSSVQGEHIRRYSMQLRSKQLSGRTISLKLSCIRSLYKFLKAKNIAQQTHYHNPAEAIKGPKFAKPLPKNLDVDQMARLLDIQDDDPLAIRDQAIMELMYSSGLRISELVGANLQDINRSAKEILVRGKGSKERLLPVGGKALESLNKWLKIRPQFAHPDEIAVFVSSKKCRISARHVRSRMQEWGIKQGISSQVHPHKLRHSFASHILESSGDLRAVQELLGHSSLSATQVYTHLDFQHLAKVYDNTHPRAKKRTDPE</sequence>
<evidence type="ECO:0000256" key="5">
    <source>
        <dbReference type="ARBA" id="ARBA00022908"/>
    </source>
</evidence>
<dbReference type="Gene3D" id="1.10.443.10">
    <property type="entry name" value="Intergrase catalytic core"/>
    <property type="match status" value="1"/>
</dbReference>
<dbReference type="InterPro" id="IPR023009">
    <property type="entry name" value="Tyrosine_recombinase_XerC/XerD"/>
</dbReference>
<keyword evidence="6 9" id="KW-0238">DNA-binding</keyword>
<evidence type="ECO:0000313" key="13">
    <source>
        <dbReference type="Proteomes" id="UP000037848"/>
    </source>
</evidence>
<dbReference type="InterPro" id="IPR044068">
    <property type="entry name" value="CB"/>
</dbReference>
<dbReference type="GO" id="GO:0051301">
    <property type="term" value="P:cell division"/>
    <property type="evidence" value="ECO:0007669"/>
    <property type="project" value="UniProtKB-KW"/>
</dbReference>
<keyword evidence="8 9" id="KW-0131">Cell cycle</keyword>
<dbReference type="Pfam" id="PF00589">
    <property type="entry name" value="Phage_integrase"/>
    <property type="match status" value="1"/>
</dbReference>
<dbReference type="SUPFAM" id="SSF47823">
    <property type="entry name" value="lambda integrase-like, N-terminal domain"/>
    <property type="match status" value="1"/>
</dbReference>
<feature type="active site" description="O-(3'-phospho-DNA)-tyrosine intermediate" evidence="9">
    <location>
        <position position="295"/>
    </location>
</feature>
<comment type="subunit">
    <text evidence="9">Forms a cyclic heterotetrameric complex composed of two molecules of XerC and two molecules of XerD.</text>
</comment>
<accession>A0A0N1ETN2</accession>
<feature type="active site" evidence="9">
    <location>
        <position position="263"/>
    </location>
</feature>
<dbReference type="InterPro" id="IPR013762">
    <property type="entry name" value="Integrase-like_cat_sf"/>
</dbReference>
<dbReference type="Gene3D" id="1.10.150.130">
    <property type="match status" value="1"/>
</dbReference>
<comment type="similarity">
    <text evidence="9">Belongs to the 'phage' integrase family. XerC subfamily.</text>
</comment>
<protein>
    <recommendedName>
        <fullName evidence="9">Tyrosine recombinase XerC</fullName>
    </recommendedName>
</protein>
<evidence type="ECO:0000256" key="3">
    <source>
        <dbReference type="ARBA" id="ARBA00022618"/>
    </source>
</evidence>
<evidence type="ECO:0000256" key="6">
    <source>
        <dbReference type="ARBA" id="ARBA00023125"/>
    </source>
</evidence>
<dbReference type="GO" id="GO:0009037">
    <property type="term" value="F:tyrosine-based site-specific recombinase activity"/>
    <property type="evidence" value="ECO:0007669"/>
    <property type="project" value="UniProtKB-UniRule"/>
</dbReference>
<dbReference type="GO" id="GO:0007059">
    <property type="term" value="P:chromosome segregation"/>
    <property type="evidence" value="ECO:0007669"/>
    <property type="project" value="UniProtKB-UniRule"/>
</dbReference>
<evidence type="ECO:0000256" key="2">
    <source>
        <dbReference type="ARBA" id="ARBA00022490"/>
    </source>
</evidence>
<evidence type="ECO:0000313" key="12">
    <source>
        <dbReference type="EMBL" id="KPH62905.1"/>
    </source>
</evidence>
<keyword evidence="5 9" id="KW-0229">DNA integration</keyword>
<dbReference type="PROSITE" id="PS51900">
    <property type="entry name" value="CB"/>
    <property type="match status" value="1"/>
</dbReference>
<dbReference type="OrthoDB" id="9801717at2"/>
<keyword evidence="3 9" id="KW-0132">Cell division</keyword>
<keyword evidence="2 9" id="KW-0963">Cytoplasm</keyword>
<keyword evidence="4 9" id="KW-0159">Chromosome partition</keyword>
<evidence type="ECO:0000256" key="1">
    <source>
        <dbReference type="ARBA" id="ARBA00004496"/>
    </source>
</evidence>
<dbReference type="InterPro" id="IPR002104">
    <property type="entry name" value="Integrase_catalytic"/>
</dbReference>
<dbReference type="InterPro" id="IPR010998">
    <property type="entry name" value="Integrase_recombinase_N"/>
</dbReference>
<dbReference type="Pfam" id="PF02899">
    <property type="entry name" value="Phage_int_SAM_1"/>
    <property type="match status" value="1"/>
</dbReference>
<keyword evidence="7 9" id="KW-0233">DNA recombination</keyword>
<evidence type="ECO:0000256" key="8">
    <source>
        <dbReference type="ARBA" id="ARBA00023306"/>
    </source>
</evidence>
<dbReference type="CDD" id="cd00798">
    <property type="entry name" value="INT_XerDC_C"/>
    <property type="match status" value="1"/>
</dbReference>
<dbReference type="GO" id="GO:0006313">
    <property type="term" value="P:DNA transposition"/>
    <property type="evidence" value="ECO:0007669"/>
    <property type="project" value="UniProtKB-UniRule"/>
</dbReference>
<dbReference type="PATRIC" id="fig|187330.3.peg.4325"/>
<dbReference type="STRING" id="187330.AMS58_11755"/>
<feature type="active site" evidence="9">
    <location>
        <position position="167"/>
    </location>
</feature>
<comment type="function">
    <text evidence="9">Site-specific tyrosine recombinase, which acts by catalyzing the cutting and rejoining of the recombining DNA molecules. The XerC-XerD complex is essential to convert dimers of the bacterial chromosome into monomers to permit their segregation at cell division. It also contributes to the segregational stability of plasmids.</text>
</comment>
<evidence type="ECO:0000259" key="10">
    <source>
        <dbReference type="PROSITE" id="PS51898"/>
    </source>
</evidence>
<gene>
    <name evidence="9 12" type="primary">xerC</name>
    <name evidence="12" type="ORF">ADS77_10985</name>
</gene>
<dbReference type="AlphaFoldDB" id="A0A0N1ETN2"/>
<dbReference type="InterPro" id="IPR004107">
    <property type="entry name" value="Integrase_SAM-like_N"/>
</dbReference>
<evidence type="ECO:0000256" key="4">
    <source>
        <dbReference type="ARBA" id="ARBA00022829"/>
    </source>
</evidence>
<dbReference type="InterPro" id="IPR050090">
    <property type="entry name" value="Tyrosine_recombinase_XerCD"/>
</dbReference>
<evidence type="ECO:0000259" key="11">
    <source>
        <dbReference type="PROSITE" id="PS51900"/>
    </source>
</evidence>
<dbReference type="RefSeq" id="WP_054205241.1">
    <property type="nucleotide sequence ID" value="NZ_LHPH01000011.1"/>
</dbReference>
<evidence type="ECO:0000256" key="7">
    <source>
        <dbReference type="ARBA" id="ARBA00023172"/>
    </source>
</evidence>
<dbReference type="HAMAP" id="MF_01808">
    <property type="entry name" value="Recomb_XerC_XerD"/>
    <property type="match status" value="1"/>
</dbReference>
<name>A0A0N1ETN2_9GAMM</name>
<organism evidence="12 13">
    <name type="scientific">Pseudoalteromonas porphyrae</name>
    <dbReference type="NCBI Taxonomy" id="187330"/>
    <lineage>
        <taxon>Bacteria</taxon>
        <taxon>Pseudomonadati</taxon>
        <taxon>Pseudomonadota</taxon>
        <taxon>Gammaproteobacteria</taxon>
        <taxon>Alteromonadales</taxon>
        <taxon>Pseudoalteromonadaceae</taxon>
        <taxon>Pseudoalteromonas</taxon>
    </lineage>
</organism>
<feature type="domain" description="Core-binding (CB)" evidence="11">
    <location>
        <begin position="18"/>
        <end position="103"/>
    </location>
</feature>
<dbReference type="Proteomes" id="UP000037848">
    <property type="component" value="Unassembled WGS sequence"/>
</dbReference>
<dbReference type="GO" id="GO:0003677">
    <property type="term" value="F:DNA binding"/>
    <property type="evidence" value="ECO:0007669"/>
    <property type="project" value="UniProtKB-UniRule"/>
</dbReference>
<feature type="domain" description="Tyr recombinase" evidence="10">
    <location>
        <begin position="128"/>
        <end position="308"/>
    </location>
</feature>
<dbReference type="SUPFAM" id="SSF56349">
    <property type="entry name" value="DNA breaking-rejoining enzymes"/>
    <property type="match status" value="1"/>
</dbReference>
<evidence type="ECO:0000256" key="9">
    <source>
        <dbReference type="HAMAP-Rule" id="MF_01808"/>
    </source>
</evidence>
<dbReference type="PANTHER" id="PTHR30349">
    <property type="entry name" value="PHAGE INTEGRASE-RELATED"/>
    <property type="match status" value="1"/>
</dbReference>
<proteinExistence type="inferred from homology"/>
<dbReference type="GO" id="GO:0005737">
    <property type="term" value="C:cytoplasm"/>
    <property type="evidence" value="ECO:0007669"/>
    <property type="project" value="UniProtKB-SubCell"/>
</dbReference>
<dbReference type="PROSITE" id="PS51898">
    <property type="entry name" value="TYR_RECOMBINASE"/>
    <property type="match status" value="1"/>
</dbReference>
<feature type="active site" evidence="9">
    <location>
        <position position="286"/>
    </location>
</feature>
<feature type="active site" evidence="9">
    <location>
        <position position="191"/>
    </location>
</feature>
<reference evidence="12 13" key="1">
    <citation type="submission" date="2015-08" db="EMBL/GenBank/DDBJ databases">
        <title>Draft Genome Sequence of Pseudoalteromonas porphyrae UCD-SED14.</title>
        <authorList>
            <person name="Coil D.A."/>
            <person name="Jospin G."/>
            <person name="Lee R.D."/>
            <person name="Eisen J.A."/>
        </authorList>
    </citation>
    <scope>NUCLEOTIDE SEQUENCE [LARGE SCALE GENOMIC DNA]</scope>
    <source>
        <strain evidence="12 13">UCD-SED14</strain>
    </source>
</reference>
<dbReference type="PANTHER" id="PTHR30349:SF81">
    <property type="entry name" value="TYROSINE RECOMBINASE XERC"/>
    <property type="match status" value="1"/>
</dbReference>
<dbReference type="EMBL" id="LHPH01000011">
    <property type="protein sequence ID" value="KPH62905.1"/>
    <property type="molecule type" value="Genomic_DNA"/>
</dbReference>
<dbReference type="InterPro" id="IPR011010">
    <property type="entry name" value="DNA_brk_join_enz"/>
</dbReference>
<keyword evidence="13" id="KW-1185">Reference proteome</keyword>
<feature type="active site" evidence="9">
    <location>
        <position position="260"/>
    </location>
</feature>
<comment type="subcellular location">
    <subcellularLocation>
        <location evidence="1 9">Cytoplasm</location>
    </subcellularLocation>
</comment>
<comment type="caution">
    <text evidence="12">The sequence shown here is derived from an EMBL/GenBank/DDBJ whole genome shotgun (WGS) entry which is preliminary data.</text>
</comment>